<organism evidence="1 2">
    <name type="scientific">Phanerochaete sordida</name>
    <dbReference type="NCBI Taxonomy" id="48140"/>
    <lineage>
        <taxon>Eukaryota</taxon>
        <taxon>Fungi</taxon>
        <taxon>Dikarya</taxon>
        <taxon>Basidiomycota</taxon>
        <taxon>Agaricomycotina</taxon>
        <taxon>Agaricomycetes</taxon>
        <taxon>Polyporales</taxon>
        <taxon>Phanerochaetaceae</taxon>
        <taxon>Phanerochaete</taxon>
    </lineage>
</organism>
<sequence>MPHRPFVRATLLALLFAIAFILVRMCSRRAYARTVHQTGPPSGMARPSYLRRRTARTTWTQTSSFRRTRGCYARGTWAA</sequence>
<proteinExistence type="predicted"/>
<name>A0A9P3GLQ9_9APHY</name>
<evidence type="ECO:0000313" key="1">
    <source>
        <dbReference type="EMBL" id="GJE97667.1"/>
    </source>
</evidence>
<evidence type="ECO:0000313" key="2">
    <source>
        <dbReference type="Proteomes" id="UP000703269"/>
    </source>
</evidence>
<accession>A0A9P3GLQ9</accession>
<dbReference type="EMBL" id="BPQB01000075">
    <property type="protein sequence ID" value="GJE97667.1"/>
    <property type="molecule type" value="Genomic_DNA"/>
</dbReference>
<reference evidence="1 2" key="1">
    <citation type="submission" date="2021-08" db="EMBL/GenBank/DDBJ databases">
        <title>Draft Genome Sequence of Phanerochaete sordida strain YK-624.</title>
        <authorList>
            <person name="Mori T."/>
            <person name="Dohra H."/>
            <person name="Suzuki T."/>
            <person name="Kawagishi H."/>
            <person name="Hirai H."/>
        </authorList>
    </citation>
    <scope>NUCLEOTIDE SEQUENCE [LARGE SCALE GENOMIC DNA]</scope>
    <source>
        <strain evidence="1 2">YK-624</strain>
    </source>
</reference>
<keyword evidence="2" id="KW-1185">Reference proteome</keyword>
<comment type="caution">
    <text evidence="1">The sequence shown here is derived from an EMBL/GenBank/DDBJ whole genome shotgun (WGS) entry which is preliminary data.</text>
</comment>
<dbReference type="AlphaFoldDB" id="A0A9P3GLQ9"/>
<protein>
    <submittedName>
        <fullName evidence="1">Uncharacterized protein</fullName>
    </submittedName>
</protein>
<dbReference type="Proteomes" id="UP000703269">
    <property type="component" value="Unassembled WGS sequence"/>
</dbReference>
<gene>
    <name evidence="1" type="ORF">PsYK624_138880</name>
</gene>